<evidence type="ECO:0000313" key="2">
    <source>
        <dbReference type="Proteomes" id="UP000799754"/>
    </source>
</evidence>
<dbReference type="Proteomes" id="UP000799754">
    <property type="component" value="Unassembled WGS sequence"/>
</dbReference>
<feature type="non-terminal residue" evidence="1">
    <location>
        <position position="1"/>
    </location>
</feature>
<protein>
    <submittedName>
        <fullName evidence="1">Uncharacterized protein</fullName>
    </submittedName>
</protein>
<name>A0ACB6S343_9PLEO</name>
<accession>A0ACB6S343</accession>
<sequence>AIGTPLEWPEAKKVASHVRSWGIEQLLAIWRDYKGKERDALLWGDEVDHQL</sequence>
<evidence type="ECO:0000313" key="1">
    <source>
        <dbReference type="EMBL" id="KAF2628458.1"/>
    </source>
</evidence>
<organism evidence="1 2">
    <name type="scientific">Macroventuria anomochaeta</name>
    <dbReference type="NCBI Taxonomy" id="301207"/>
    <lineage>
        <taxon>Eukaryota</taxon>
        <taxon>Fungi</taxon>
        <taxon>Dikarya</taxon>
        <taxon>Ascomycota</taxon>
        <taxon>Pezizomycotina</taxon>
        <taxon>Dothideomycetes</taxon>
        <taxon>Pleosporomycetidae</taxon>
        <taxon>Pleosporales</taxon>
        <taxon>Pleosporineae</taxon>
        <taxon>Didymellaceae</taxon>
        <taxon>Macroventuria</taxon>
    </lineage>
</organism>
<proteinExistence type="predicted"/>
<reference evidence="1" key="1">
    <citation type="journal article" date="2020" name="Stud. Mycol.">
        <title>101 Dothideomycetes genomes: a test case for predicting lifestyles and emergence of pathogens.</title>
        <authorList>
            <person name="Haridas S."/>
            <person name="Albert R."/>
            <person name="Binder M."/>
            <person name="Bloem J."/>
            <person name="Labutti K."/>
            <person name="Salamov A."/>
            <person name="Andreopoulos B."/>
            <person name="Baker S."/>
            <person name="Barry K."/>
            <person name="Bills G."/>
            <person name="Bluhm B."/>
            <person name="Cannon C."/>
            <person name="Castanera R."/>
            <person name="Culley D."/>
            <person name="Daum C."/>
            <person name="Ezra D."/>
            <person name="Gonzalez J."/>
            <person name="Henrissat B."/>
            <person name="Kuo A."/>
            <person name="Liang C."/>
            <person name="Lipzen A."/>
            <person name="Lutzoni F."/>
            <person name="Magnuson J."/>
            <person name="Mondo S."/>
            <person name="Nolan M."/>
            <person name="Ohm R."/>
            <person name="Pangilinan J."/>
            <person name="Park H.-J."/>
            <person name="Ramirez L."/>
            <person name="Alfaro M."/>
            <person name="Sun H."/>
            <person name="Tritt A."/>
            <person name="Yoshinaga Y."/>
            <person name="Zwiers L.-H."/>
            <person name="Turgeon B."/>
            <person name="Goodwin S."/>
            <person name="Spatafora J."/>
            <person name="Crous P."/>
            <person name="Grigoriev I."/>
        </authorList>
    </citation>
    <scope>NUCLEOTIDE SEQUENCE</scope>
    <source>
        <strain evidence="1">CBS 525.71</strain>
    </source>
</reference>
<keyword evidence="2" id="KW-1185">Reference proteome</keyword>
<gene>
    <name evidence="1" type="ORF">BU25DRAFT_339139</name>
</gene>
<dbReference type="EMBL" id="MU006713">
    <property type="protein sequence ID" value="KAF2628458.1"/>
    <property type="molecule type" value="Genomic_DNA"/>
</dbReference>
<comment type="caution">
    <text evidence="1">The sequence shown here is derived from an EMBL/GenBank/DDBJ whole genome shotgun (WGS) entry which is preliminary data.</text>
</comment>